<reference evidence="3 4" key="1">
    <citation type="submission" date="2015-05" db="EMBL/GenBank/DDBJ databases">
        <title>Draft genome sequence of the bacterium Gordonia jacobaea a new member of the Gordonia genus.</title>
        <authorList>
            <person name="Jimenez-Galisteo G."/>
            <person name="Dominguez A."/>
            <person name="Munoz E."/>
            <person name="Vinas M."/>
        </authorList>
    </citation>
    <scope>NUCLEOTIDE SEQUENCE [LARGE SCALE GENOMIC DNA]</scope>
    <source>
        <strain evidence="4">mv1</strain>
    </source>
</reference>
<keyword evidence="4" id="KW-1185">Reference proteome</keyword>
<organism evidence="3 4">
    <name type="scientific">Gordonia jacobaea</name>
    <dbReference type="NCBI Taxonomy" id="122202"/>
    <lineage>
        <taxon>Bacteria</taxon>
        <taxon>Bacillati</taxon>
        <taxon>Actinomycetota</taxon>
        <taxon>Actinomycetes</taxon>
        <taxon>Mycobacteriales</taxon>
        <taxon>Gordoniaceae</taxon>
        <taxon>Gordonia</taxon>
    </lineage>
</organism>
<accession>A0ABR5I8S3</accession>
<dbReference type="RefSeq" id="WP_049700176.1">
    <property type="nucleotide sequence ID" value="NZ_JAQDQF010000004.1"/>
</dbReference>
<dbReference type="Pfam" id="PF04030">
    <property type="entry name" value="ALO"/>
    <property type="match status" value="1"/>
</dbReference>
<dbReference type="InterPro" id="IPR016169">
    <property type="entry name" value="FAD-bd_PCMH_sub2"/>
</dbReference>
<dbReference type="PANTHER" id="PTHR43762">
    <property type="entry name" value="L-GULONOLACTONE OXIDASE"/>
    <property type="match status" value="1"/>
</dbReference>
<evidence type="ECO:0000313" key="3">
    <source>
        <dbReference type="EMBL" id="KNA90107.1"/>
    </source>
</evidence>
<dbReference type="InterPro" id="IPR036318">
    <property type="entry name" value="FAD-bd_PCMH-like_sf"/>
</dbReference>
<comment type="caution">
    <text evidence="3">The sequence shown here is derived from an EMBL/GenBank/DDBJ whole genome shotgun (WGS) entry which is preliminary data.</text>
</comment>
<dbReference type="Gene3D" id="3.30.465.10">
    <property type="match status" value="1"/>
</dbReference>
<dbReference type="EMBL" id="LDTZ01000020">
    <property type="protein sequence ID" value="KNA90107.1"/>
    <property type="molecule type" value="Genomic_DNA"/>
</dbReference>
<evidence type="ECO:0000313" key="4">
    <source>
        <dbReference type="Proteomes" id="UP000037247"/>
    </source>
</evidence>
<dbReference type="PROSITE" id="PS51387">
    <property type="entry name" value="FAD_PCMH"/>
    <property type="match status" value="1"/>
</dbReference>
<dbReference type="Proteomes" id="UP000037247">
    <property type="component" value="Unassembled WGS sequence"/>
</dbReference>
<dbReference type="Pfam" id="PF01565">
    <property type="entry name" value="FAD_binding_4"/>
    <property type="match status" value="1"/>
</dbReference>
<dbReference type="InterPro" id="IPR007173">
    <property type="entry name" value="ALO_C"/>
</dbReference>
<dbReference type="InterPro" id="IPR016166">
    <property type="entry name" value="FAD-bd_PCMH"/>
</dbReference>
<name>A0ABR5I8S3_9ACTN</name>
<dbReference type="InterPro" id="IPR006094">
    <property type="entry name" value="Oxid_FAD_bind_N"/>
</dbReference>
<proteinExistence type="predicted"/>
<dbReference type="InterPro" id="IPR010031">
    <property type="entry name" value="FAD_lactone_oxidase-like"/>
</dbReference>
<keyword evidence="1" id="KW-0560">Oxidoreductase</keyword>
<dbReference type="SUPFAM" id="SSF56176">
    <property type="entry name" value="FAD-binding/transporter-associated domain-like"/>
    <property type="match status" value="1"/>
</dbReference>
<sequence>MSTEELLPITTRTLAGWSRTTPITGHVLSTPYPEVIADAVARVADDNADKPDYLKRGVIARGLGRSYNESAQNSGGLTVDMTPLTRIYSLDEETGIVDVDAGLSIDHLMKVVVPRGFWVPVMPGTRQVTIGGAIAHDIHGKNHHATGAFGDHVTEMQLLVADGRILTLTPDGSPDDPDGSLFWCTVAGIGLTGIVLRVKIKLKRTETAYFKADTFTTNNLDETIALHLEDNYEDGYEYASGWFDTMSAAPKLGRGSFSRGNLATFDELPDKLKKDPLKFNPKPLITLPNIFPRGLDNKFDFGLIGELYYRAGSNKRDVIESLPQFYHPLDLIGNWNNAYGRPVAYGKGGGFTQYQFIVPKGNEDEFKKIITDIQASGHISFLNVIKLFGKGNPKAPLSFPFEGWNVCLDFPLRAGLAEFLNDMDRRVMEIGGRLYTAKDSRTSAEHFHKMYPEIDKWIAKRREIDPTGVFLSDMGRRLELN</sequence>
<feature type="domain" description="FAD-binding PCMH-type" evidence="2">
    <location>
        <begin position="20"/>
        <end position="205"/>
    </location>
</feature>
<dbReference type="PANTHER" id="PTHR43762:SF1">
    <property type="entry name" value="D-ARABINONO-1,4-LACTONE OXIDASE"/>
    <property type="match status" value="1"/>
</dbReference>
<evidence type="ECO:0000259" key="2">
    <source>
        <dbReference type="PROSITE" id="PS51387"/>
    </source>
</evidence>
<evidence type="ECO:0000256" key="1">
    <source>
        <dbReference type="ARBA" id="ARBA00023002"/>
    </source>
</evidence>
<protein>
    <submittedName>
        <fullName evidence="3">Decaprenylphosphoryl-beta-D-ribose oxidase</fullName>
    </submittedName>
</protein>
<gene>
    <name evidence="3" type="ORF">ABW18_17030</name>
</gene>